<sequence>MNEAFSLVSPLFLASFSCSNF</sequence>
<dbReference type="AlphaFoldDB" id="A0A0K2V516"/>
<dbReference type="EMBL" id="HACA01027875">
    <property type="protein sequence ID" value="CDW45236.1"/>
    <property type="molecule type" value="Transcribed_RNA"/>
</dbReference>
<reference evidence="1" key="1">
    <citation type="submission" date="2014-05" db="EMBL/GenBank/DDBJ databases">
        <authorList>
            <person name="Chronopoulou M."/>
        </authorList>
    </citation>
    <scope>NUCLEOTIDE SEQUENCE</scope>
    <source>
        <tissue evidence="1">Whole organism</tissue>
    </source>
</reference>
<evidence type="ECO:0000313" key="1">
    <source>
        <dbReference type="EMBL" id="CDW45237.1"/>
    </source>
</evidence>
<accession>A0A0K2V516</accession>
<dbReference type="EMBL" id="HACA01027876">
    <property type="protein sequence ID" value="CDW45237.1"/>
    <property type="molecule type" value="Transcribed_RNA"/>
</dbReference>
<protein>
    <submittedName>
        <fullName evidence="1">Uncharacterized protein</fullName>
    </submittedName>
</protein>
<name>A0A0K2V516_LEPSM</name>
<organism evidence="1">
    <name type="scientific">Lepeophtheirus salmonis</name>
    <name type="common">Salmon louse</name>
    <name type="synonym">Caligus salmonis</name>
    <dbReference type="NCBI Taxonomy" id="72036"/>
    <lineage>
        <taxon>Eukaryota</taxon>
        <taxon>Metazoa</taxon>
        <taxon>Ecdysozoa</taxon>
        <taxon>Arthropoda</taxon>
        <taxon>Crustacea</taxon>
        <taxon>Multicrustacea</taxon>
        <taxon>Hexanauplia</taxon>
        <taxon>Copepoda</taxon>
        <taxon>Siphonostomatoida</taxon>
        <taxon>Caligidae</taxon>
        <taxon>Lepeophtheirus</taxon>
    </lineage>
</organism>
<proteinExistence type="predicted"/>